<reference evidence="1 2" key="1">
    <citation type="submission" date="2017-06" db="EMBL/GenBank/DDBJ databases">
        <title>Sequencing and comparative analysis of myxobacterial genomes.</title>
        <authorList>
            <person name="Rupp O."/>
            <person name="Goesmann A."/>
            <person name="Sogaard-Andersen L."/>
        </authorList>
    </citation>
    <scope>NUCLEOTIDE SEQUENCE [LARGE SCALE GENOMIC DNA]</scope>
    <source>
        <strain evidence="1 2">DSM 52655</strain>
    </source>
</reference>
<dbReference type="RefSeq" id="WP_095991088.1">
    <property type="nucleotide sequence ID" value="NZ_CP022098.1"/>
</dbReference>
<protein>
    <submittedName>
        <fullName evidence="1">Uncharacterized protein</fullName>
    </submittedName>
</protein>
<dbReference type="Proteomes" id="UP000217257">
    <property type="component" value="Chromosome"/>
</dbReference>
<dbReference type="EMBL" id="CP022098">
    <property type="protein sequence ID" value="ATB43713.1"/>
    <property type="molecule type" value="Genomic_DNA"/>
</dbReference>
<name>A0A250JJ99_9BACT</name>
<gene>
    <name evidence="1" type="ORF">CYFUS_009193</name>
</gene>
<accession>A0A250JJ99</accession>
<evidence type="ECO:0000313" key="2">
    <source>
        <dbReference type="Proteomes" id="UP000217257"/>
    </source>
</evidence>
<dbReference type="AlphaFoldDB" id="A0A250JJ99"/>
<organism evidence="1 2">
    <name type="scientific">Cystobacter fuscus</name>
    <dbReference type="NCBI Taxonomy" id="43"/>
    <lineage>
        <taxon>Bacteria</taxon>
        <taxon>Pseudomonadati</taxon>
        <taxon>Myxococcota</taxon>
        <taxon>Myxococcia</taxon>
        <taxon>Myxococcales</taxon>
        <taxon>Cystobacterineae</taxon>
        <taxon>Archangiaceae</taxon>
        <taxon>Cystobacter</taxon>
    </lineage>
</organism>
<sequence>MVEMRARAALYRTAHHEAGLLASRNTHPENLMSKTFLSAVLALTLSATAASADPYWYTIAPSEDCKCDGFRTYTGWLTGVPEGQSSTEACYNTPAIINNHYFSGADRCINLFITFGYFDVGDASCSSTGTDPSIWSCYQDPASSDPACQICHRKLNCDTGQVKHTC</sequence>
<proteinExistence type="predicted"/>
<evidence type="ECO:0000313" key="1">
    <source>
        <dbReference type="EMBL" id="ATB43713.1"/>
    </source>
</evidence>
<dbReference type="KEGG" id="cfus:CYFUS_009193"/>